<dbReference type="InterPro" id="IPR010499">
    <property type="entry name" value="AraC_E-bd"/>
</dbReference>
<keyword evidence="4" id="KW-1185">Reference proteome</keyword>
<dbReference type="AlphaFoldDB" id="A0A895XQ09"/>
<protein>
    <submittedName>
        <fullName evidence="3">GyrI-like domain-containing protein</fullName>
    </submittedName>
</protein>
<feature type="domain" description="AraC effector-binding" evidence="2">
    <location>
        <begin position="108"/>
        <end position="265"/>
    </location>
</feature>
<organism evidence="3 4">
    <name type="scientific">Natronoglycomyces albus</name>
    <dbReference type="NCBI Taxonomy" id="2811108"/>
    <lineage>
        <taxon>Bacteria</taxon>
        <taxon>Bacillati</taxon>
        <taxon>Actinomycetota</taxon>
        <taxon>Actinomycetes</taxon>
        <taxon>Glycomycetales</taxon>
        <taxon>Glycomycetaceae</taxon>
        <taxon>Natronoglycomyces</taxon>
    </lineage>
</organism>
<feature type="region of interest" description="Disordered" evidence="1">
    <location>
        <begin position="1"/>
        <end position="22"/>
    </location>
</feature>
<sequence>MPIFLASGMDHPVNEDGSSTRKARRECVRGQRMSQLVDTVTSTAEGCENNEQATERLVRKREFKAAGGEVYTGKRVDENAESVFCTSLGIGEENTVSEHHFFNDAPHIKPRIIETDDFPTVVVANSQLAMAEMPLFMDESFNAIIRILEENDINPIGPAFALHRRIPDQTADFEVGFPVDKELIDEVLISDQLSVSPSTLPGNRIATVSYIGAYDGLPDAWGSFMDWVTGNGHSPDLPFWEFYVTEPTPDVEPSALRTDLYVPLAD</sequence>
<gene>
    <name evidence="3" type="ORF">JQS30_12710</name>
</gene>
<dbReference type="Pfam" id="PF06445">
    <property type="entry name" value="GyrI-like"/>
    <property type="match status" value="1"/>
</dbReference>
<evidence type="ECO:0000313" key="4">
    <source>
        <dbReference type="Proteomes" id="UP000662939"/>
    </source>
</evidence>
<dbReference type="Proteomes" id="UP000662939">
    <property type="component" value="Chromosome"/>
</dbReference>
<name>A0A895XQ09_9ACTN</name>
<dbReference type="InterPro" id="IPR011256">
    <property type="entry name" value="Reg_factor_effector_dom_sf"/>
</dbReference>
<dbReference type="EMBL" id="CP070496">
    <property type="protein sequence ID" value="QSB04626.1"/>
    <property type="molecule type" value="Genomic_DNA"/>
</dbReference>
<evidence type="ECO:0000256" key="1">
    <source>
        <dbReference type="SAM" id="MobiDB-lite"/>
    </source>
</evidence>
<dbReference type="InterPro" id="IPR029442">
    <property type="entry name" value="GyrI-like"/>
</dbReference>
<dbReference type="RefSeq" id="WP_213170623.1">
    <property type="nucleotide sequence ID" value="NZ_CP070496.1"/>
</dbReference>
<proteinExistence type="predicted"/>
<accession>A0A895XQ09</accession>
<reference evidence="3" key="1">
    <citation type="submission" date="2021-02" db="EMBL/GenBank/DDBJ databases">
        <title>Natronoglycomyces albus gen. nov., sp. nov, a haloalkaliphilic actinobacterium from a soda solonchak soil.</title>
        <authorList>
            <person name="Sorokin D.Y."/>
            <person name="Khijniak T.V."/>
            <person name="Zakharycheva A.P."/>
            <person name="Boueva O.V."/>
            <person name="Ariskina E.V."/>
            <person name="Hahnke R.L."/>
            <person name="Bunk B."/>
            <person name="Sproer C."/>
            <person name="Schumann P."/>
            <person name="Evtushenko L.I."/>
            <person name="Kublanov I.V."/>
        </authorList>
    </citation>
    <scope>NUCLEOTIDE SEQUENCE</scope>
    <source>
        <strain evidence="3">DSM 106290</strain>
    </source>
</reference>
<evidence type="ECO:0000259" key="2">
    <source>
        <dbReference type="SMART" id="SM00871"/>
    </source>
</evidence>
<dbReference type="SMART" id="SM00871">
    <property type="entry name" value="AraC_E_bind"/>
    <property type="match status" value="1"/>
</dbReference>
<evidence type="ECO:0000313" key="3">
    <source>
        <dbReference type="EMBL" id="QSB04626.1"/>
    </source>
</evidence>
<dbReference type="Gene3D" id="3.20.80.10">
    <property type="entry name" value="Regulatory factor, effector binding domain"/>
    <property type="match status" value="1"/>
</dbReference>
<dbReference type="SUPFAM" id="SSF55136">
    <property type="entry name" value="Probable bacterial effector-binding domain"/>
    <property type="match status" value="1"/>
</dbReference>
<dbReference type="KEGG" id="nav:JQS30_12710"/>